<proteinExistence type="inferred from homology"/>
<dbReference type="PANTHER" id="PTHR11002:SF76">
    <property type="entry name" value="CARBONIC ANHYDRASE"/>
    <property type="match status" value="1"/>
</dbReference>
<evidence type="ECO:0000256" key="5">
    <source>
        <dbReference type="ARBA" id="ARBA00023239"/>
    </source>
</evidence>
<dbReference type="GO" id="GO:0034599">
    <property type="term" value="P:cellular response to oxidative stress"/>
    <property type="evidence" value="ECO:0007669"/>
    <property type="project" value="TreeGrafter"/>
</dbReference>
<feature type="binding site" evidence="7">
    <location>
        <position position="86"/>
    </location>
    <ligand>
        <name>Zn(2+)</name>
        <dbReference type="ChEBI" id="CHEBI:29105"/>
    </ligand>
</feature>
<organism evidence="9">
    <name type="scientific">Mytilinidion resinicola</name>
    <dbReference type="NCBI Taxonomy" id="574789"/>
    <lineage>
        <taxon>Eukaryota</taxon>
        <taxon>Fungi</taxon>
        <taxon>Dikarya</taxon>
        <taxon>Ascomycota</taxon>
        <taxon>Pezizomycotina</taxon>
        <taxon>Dothideomycetes</taxon>
        <taxon>Pleosporomycetidae</taxon>
        <taxon>Mytilinidiales</taxon>
        <taxon>Mytilinidiaceae</taxon>
        <taxon>Mytilinidion</taxon>
    </lineage>
</organism>
<dbReference type="EC" id="4.2.1.1" evidence="2 8"/>
<reference evidence="11" key="2">
    <citation type="submission" date="2020-04" db="EMBL/GenBank/DDBJ databases">
        <authorList>
            <consortium name="NCBI Genome Project"/>
        </authorList>
    </citation>
    <scope>NUCLEOTIDE SEQUENCE</scope>
    <source>
        <strain evidence="11">CBS 304.34</strain>
    </source>
</reference>
<dbReference type="GO" id="GO:0005737">
    <property type="term" value="C:cytoplasm"/>
    <property type="evidence" value="ECO:0007669"/>
    <property type="project" value="TreeGrafter"/>
</dbReference>
<dbReference type="GO" id="GO:0004089">
    <property type="term" value="F:carbonate dehydratase activity"/>
    <property type="evidence" value="ECO:0007669"/>
    <property type="project" value="UniProtKB-UniRule"/>
</dbReference>
<dbReference type="GO" id="GO:0008270">
    <property type="term" value="F:zinc ion binding"/>
    <property type="evidence" value="ECO:0007669"/>
    <property type="project" value="UniProtKB-UniRule"/>
</dbReference>
<dbReference type="Pfam" id="PF00484">
    <property type="entry name" value="Pro_CA"/>
    <property type="match status" value="1"/>
</dbReference>
<dbReference type="Gene3D" id="3.40.1050.10">
    <property type="entry name" value="Carbonic anhydrase"/>
    <property type="match status" value="1"/>
</dbReference>
<comment type="similarity">
    <text evidence="1 8">Belongs to the beta-class carbonic anhydrase family.</text>
</comment>
<evidence type="ECO:0000256" key="1">
    <source>
        <dbReference type="ARBA" id="ARBA00006217"/>
    </source>
</evidence>
<comment type="cofactor">
    <cofactor evidence="7">
        <name>Zn(2+)</name>
        <dbReference type="ChEBI" id="CHEBI:29105"/>
    </cofactor>
    <text evidence="7">Binds 1 zinc ion per subunit.</text>
</comment>
<dbReference type="Proteomes" id="UP000504636">
    <property type="component" value="Unplaced"/>
</dbReference>
<feature type="binding site" evidence="7">
    <location>
        <position position="89"/>
    </location>
    <ligand>
        <name>Zn(2+)</name>
        <dbReference type="ChEBI" id="CHEBI:29105"/>
    </ligand>
</feature>
<evidence type="ECO:0000256" key="3">
    <source>
        <dbReference type="ARBA" id="ARBA00022723"/>
    </source>
</evidence>
<keyword evidence="3 7" id="KW-0479">Metal-binding</keyword>
<keyword evidence="5 8" id="KW-0456">Lyase</keyword>
<dbReference type="InterPro" id="IPR001765">
    <property type="entry name" value="Carbonic_anhydrase"/>
</dbReference>
<comment type="function">
    <text evidence="8">Reversible hydration of carbon dioxide.</text>
</comment>
<protein>
    <recommendedName>
        <fullName evidence="2 8">Carbonic anhydrase</fullName>
        <ecNumber evidence="2 8">4.2.1.1</ecNumber>
    </recommendedName>
    <alternativeName>
        <fullName evidence="8">Carbonate dehydratase</fullName>
    </alternativeName>
</protein>
<dbReference type="SMART" id="SM00947">
    <property type="entry name" value="Pro_CA"/>
    <property type="match status" value="1"/>
</dbReference>
<dbReference type="AlphaFoldDB" id="A0A6A6YSB1"/>
<dbReference type="RefSeq" id="XP_033577819.1">
    <property type="nucleotide sequence ID" value="XM_033722012.1"/>
</dbReference>
<keyword evidence="10" id="KW-1185">Reference proteome</keyword>
<dbReference type="GeneID" id="54462905"/>
<gene>
    <name evidence="9 11" type="ORF">BDZ99DRAFT_475731</name>
</gene>
<evidence type="ECO:0000256" key="2">
    <source>
        <dbReference type="ARBA" id="ARBA00012925"/>
    </source>
</evidence>
<reference evidence="9 11" key="1">
    <citation type="journal article" date="2020" name="Stud. Mycol.">
        <title>101 Dothideomycetes genomes: a test case for predicting lifestyles and emergence of pathogens.</title>
        <authorList>
            <person name="Haridas S."/>
            <person name="Albert R."/>
            <person name="Binder M."/>
            <person name="Bloem J."/>
            <person name="Labutti K."/>
            <person name="Salamov A."/>
            <person name="Andreopoulos B."/>
            <person name="Baker S."/>
            <person name="Barry K."/>
            <person name="Bills G."/>
            <person name="Bluhm B."/>
            <person name="Cannon C."/>
            <person name="Castanera R."/>
            <person name="Culley D."/>
            <person name="Daum C."/>
            <person name="Ezra D."/>
            <person name="Gonzalez J."/>
            <person name="Henrissat B."/>
            <person name="Kuo A."/>
            <person name="Liang C."/>
            <person name="Lipzen A."/>
            <person name="Lutzoni F."/>
            <person name="Magnuson J."/>
            <person name="Mondo S."/>
            <person name="Nolan M."/>
            <person name="Ohm R."/>
            <person name="Pangilinan J."/>
            <person name="Park H.-J."/>
            <person name="Ramirez L."/>
            <person name="Alfaro M."/>
            <person name="Sun H."/>
            <person name="Tritt A."/>
            <person name="Yoshinaga Y."/>
            <person name="Zwiers L.-H."/>
            <person name="Turgeon B."/>
            <person name="Goodwin S."/>
            <person name="Spatafora J."/>
            <person name="Crous P."/>
            <person name="Grigoriev I."/>
        </authorList>
    </citation>
    <scope>NUCLEOTIDE SEQUENCE</scope>
    <source>
        <strain evidence="9 11">CBS 304.34</strain>
    </source>
</reference>
<dbReference type="PANTHER" id="PTHR11002">
    <property type="entry name" value="CARBONIC ANHYDRASE"/>
    <property type="match status" value="1"/>
</dbReference>
<evidence type="ECO:0000313" key="9">
    <source>
        <dbReference type="EMBL" id="KAF2810855.1"/>
    </source>
</evidence>
<comment type="catalytic activity">
    <reaction evidence="6 8">
        <text>hydrogencarbonate + H(+) = CO2 + H2O</text>
        <dbReference type="Rhea" id="RHEA:10748"/>
        <dbReference type="ChEBI" id="CHEBI:15377"/>
        <dbReference type="ChEBI" id="CHEBI:15378"/>
        <dbReference type="ChEBI" id="CHEBI:16526"/>
        <dbReference type="ChEBI" id="CHEBI:17544"/>
        <dbReference type="EC" id="4.2.1.1"/>
    </reaction>
</comment>
<dbReference type="InterPro" id="IPR036874">
    <property type="entry name" value="Carbonic_anhydrase_sf"/>
</dbReference>
<dbReference type="SUPFAM" id="SSF53056">
    <property type="entry name" value="beta-carbonic anhydrase, cab"/>
    <property type="match status" value="1"/>
</dbReference>
<accession>A0A6A6YSB1</accession>
<evidence type="ECO:0000313" key="10">
    <source>
        <dbReference type="Proteomes" id="UP000504636"/>
    </source>
</evidence>
<evidence type="ECO:0000313" key="11">
    <source>
        <dbReference type="RefSeq" id="XP_033577819.1"/>
    </source>
</evidence>
<evidence type="ECO:0000256" key="6">
    <source>
        <dbReference type="ARBA" id="ARBA00048348"/>
    </source>
</evidence>
<sequence>MMEGFRTEVVDSHLIPSLRKPIAQILWIGCSDSGWAETRTLDLLPEEIIVHRSPGDLVSNNDLSTLSTLEYALGILKVDHIVICGHYGCRLVNTHADSSPLCEWLRSIYPPLSPSSTYTTYSQQHSDVNALYNAHRPELDALPISADRDRRLVELHVWAQTQVLLARPDIIKAQAERGLKVHGFVYDDAKDQCVDLIAGGSYHPSRGIMSVL</sequence>
<name>A0A6A6YSB1_9PEZI</name>
<feature type="binding site" evidence="7">
    <location>
        <position position="30"/>
    </location>
    <ligand>
        <name>Zn(2+)</name>
        <dbReference type="ChEBI" id="CHEBI:29105"/>
    </ligand>
</feature>
<evidence type="ECO:0000256" key="8">
    <source>
        <dbReference type="RuleBase" id="RU003956"/>
    </source>
</evidence>
<keyword evidence="4 7" id="KW-0862">Zinc</keyword>
<feature type="binding site" evidence="7">
    <location>
        <position position="32"/>
    </location>
    <ligand>
        <name>Zn(2+)</name>
        <dbReference type="ChEBI" id="CHEBI:29105"/>
    </ligand>
</feature>
<dbReference type="EMBL" id="MU003699">
    <property type="protein sequence ID" value="KAF2810855.1"/>
    <property type="molecule type" value="Genomic_DNA"/>
</dbReference>
<evidence type="ECO:0000256" key="4">
    <source>
        <dbReference type="ARBA" id="ARBA00022833"/>
    </source>
</evidence>
<evidence type="ECO:0000256" key="7">
    <source>
        <dbReference type="PIRSR" id="PIRSR601765-1"/>
    </source>
</evidence>
<dbReference type="OrthoDB" id="10248475at2759"/>
<reference evidence="11" key="3">
    <citation type="submission" date="2025-04" db="UniProtKB">
        <authorList>
            <consortium name="RefSeq"/>
        </authorList>
    </citation>
    <scope>IDENTIFICATION</scope>
    <source>
        <strain evidence="11">CBS 304.34</strain>
    </source>
</reference>
<dbReference type="GO" id="GO:0071244">
    <property type="term" value="P:cellular response to carbon dioxide"/>
    <property type="evidence" value="ECO:0007669"/>
    <property type="project" value="TreeGrafter"/>
</dbReference>